<dbReference type="AlphaFoldDB" id="A0A9X6S645"/>
<evidence type="ECO:0000313" key="1">
    <source>
        <dbReference type="EMBL" id="PAY49222.1"/>
    </source>
</evidence>
<dbReference type="Proteomes" id="UP000218139">
    <property type="component" value="Unassembled WGS sequence"/>
</dbReference>
<organism evidence="1 2">
    <name type="scientific">Ligilactobacillus salivarius</name>
    <dbReference type="NCBI Taxonomy" id="1624"/>
    <lineage>
        <taxon>Bacteria</taxon>
        <taxon>Bacillati</taxon>
        <taxon>Bacillota</taxon>
        <taxon>Bacilli</taxon>
        <taxon>Lactobacillales</taxon>
        <taxon>Lactobacillaceae</taxon>
        <taxon>Ligilactobacillus</taxon>
    </lineage>
</organism>
<dbReference type="EMBL" id="LXZO01000044">
    <property type="protein sequence ID" value="PAY49222.1"/>
    <property type="molecule type" value="Genomic_DNA"/>
</dbReference>
<gene>
    <name evidence="1" type="ORF">A8C52_04580</name>
</gene>
<sequence>MNTNIENMVKELKENYPENWGIGKAGLDIDAFDLDEQYFKESNNFEEKYLQGICIYYKEISVDIYRKYVDSNDYKIEVSDFINKDILNIIDIVFNHLKKIEFAS</sequence>
<evidence type="ECO:0000313" key="2">
    <source>
        <dbReference type="Proteomes" id="UP000218139"/>
    </source>
</evidence>
<proteinExistence type="predicted"/>
<protein>
    <submittedName>
        <fullName evidence="1">Uncharacterized protein</fullName>
    </submittedName>
</protein>
<name>A0A9X6S645_9LACO</name>
<comment type="caution">
    <text evidence="1">The sequence shown here is derived from an EMBL/GenBank/DDBJ whole genome shotgun (WGS) entry which is preliminary data.</text>
</comment>
<accession>A0A9X6S645</accession>
<reference evidence="1 2" key="1">
    <citation type="submission" date="2016-05" db="EMBL/GenBank/DDBJ databases">
        <authorList>
            <person name="Lee J.-Y."/>
            <person name="Kim E.B."/>
            <person name="Choi Y.-J."/>
        </authorList>
    </citation>
    <scope>NUCLEOTIDE SEQUENCE [LARGE SCALE GENOMIC DNA]</scope>
    <source>
        <strain evidence="1 2">KLA006</strain>
    </source>
</reference>
<dbReference type="RefSeq" id="WP_086201384.1">
    <property type="nucleotide sequence ID" value="NZ_LXZG01000095.1"/>
</dbReference>